<dbReference type="EMBL" id="JAUEPT010000019">
    <property type="protein sequence ID" value="KAK0444492.1"/>
    <property type="molecule type" value="Genomic_DNA"/>
</dbReference>
<name>A0AA39JLN6_9AGAR</name>
<organism evidence="1 2">
    <name type="scientific">Armillaria borealis</name>
    <dbReference type="NCBI Taxonomy" id="47425"/>
    <lineage>
        <taxon>Eukaryota</taxon>
        <taxon>Fungi</taxon>
        <taxon>Dikarya</taxon>
        <taxon>Basidiomycota</taxon>
        <taxon>Agaricomycotina</taxon>
        <taxon>Agaricomycetes</taxon>
        <taxon>Agaricomycetidae</taxon>
        <taxon>Agaricales</taxon>
        <taxon>Marasmiineae</taxon>
        <taxon>Physalacriaceae</taxon>
        <taxon>Armillaria</taxon>
    </lineage>
</organism>
<proteinExistence type="predicted"/>
<evidence type="ECO:0000313" key="1">
    <source>
        <dbReference type="EMBL" id="KAK0444492.1"/>
    </source>
</evidence>
<dbReference type="Proteomes" id="UP001175226">
    <property type="component" value="Unassembled WGS sequence"/>
</dbReference>
<dbReference type="AlphaFoldDB" id="A0AA39JLN6"/>
<protein>
    <submittedName>
        <fullName evidence="1">Uncharacterized protein</fullName>
    </submittedName>
</protein>
<evidence type="ECO:0000313" key="2">
    <source>
        <dbReference type="Proteomes" id="UP001175226"/>
    </source>
</evidence>
<sequence length="382" mass="43966">MYRHSQSAAVDRLTGNDFLMQTIVHLSSIDHDRIHPASTGQFFVGPKESRIIYPCMLVCKKWFDWAQPARLCELKFNRLADHKCLVAQYLFTTFADGFTAKRHPNWPVHIHRQEANAFFHLLINLKTVVFEGCITDSFSLFLVDLLSRHNLPDIRWHKDLDFLQDTTSIHRELHQLYPLFTGLSAYGLLDVDTIELSGPIYDIDADPYIMEPNTVHPVDVRLYHVPDMARLLHAYSIFEAIAALPAVEVLYLDLTALTMCVLKVRALKHLQELRLCVRASQLSYASAILEDLPHRGENVDVVAFSLKVYIRFSGITRIRGSPVLFDDVAEYLNTCLGTWNDVGRLTLFWDICESGIWKRAARPLWVAPGWRTYLKESIYTFN</sequence>
<comment type="caution">
    <text evidence="1">The sequence shown here is derived from an EMBL/GenBank/DDBJ whole genome shotgun (WGS) entry which is preliminary data.</text>
</comment>
<keyword evidence="2" id="KW-1185">Reference proteome</keyword>
<gene>
    <name evidence="1" type="ORF">EV421DRAFT_1735281</name>
</gene>
<accession>A0AA39JLN6</accession>
<reference evidence="1" key="1">
    <citation type="submission" date="2023-06" db="EMBL/GenBank/DDBJ databases">
        <authorList>
            <consortium name="Lawrence Berkeley National Laboratory"/>
            <person name="Ahrendt S."/>
            <person name="Sahu N."/>
            <person name="Indic B."/>
            <person name="Wong-Bajracharya J."/>
            <person name="Merenyi Z."/>
            <person name="Ke H.-M."/>
            <person name="Monk M."/>
            <person name="Kocsube S."/>
            <person name="Drula E."/>
            <person name="Lipzen A."/>
            <person name="Balint B."/>
            <person name="Henrissat B."/>
            <person name="Andreopoulos B."/>
            <person name="Martin F.M."/>
            <person name="Harder C.B."/>
            <person name="Rigling D."/>
            <person name="Ford K.L."/>
            <person name="Foster G.D."/>
            <person name="Pangilinan J."/>
            <person name="Papanicolaou A."/>
            <person name="Barry K."/>
            <person name="LaButti K."/>
            <person name="Viragh M."/>
            <person name="Koriabine M."/>
            <person name="Yan M."/>
            <person name="Riley R."/>
            <person name="Champramary S."/>
            <person name="Plett K.L."/>
            <person name="Tsai I.J."/>
            <person name="Slot J."/>
            <person name="Sipos G."/>
            <person name="Plett J."/>
            <person name="Nagy L.G."/>
            <person name="Grigoriev I.V."/>
        </authorList>
    </citation>
    <scope>NUCLEOTIDE SEQUENCE</scope>
    <source>
        <strain evidence="1">FPL87.14</strain>
    </source>
</reference>